<dbReference type="InterPro" id="IPR011009">
    <property type="entry name" value="Kinase-like_dom_sf"/>
</dbReference>
<evidence type="ECO:0000313" key="8">
    <source>
        <dbReference type="Proteomes" id="UP000326354"/>
    </source>
</evidence>
<dbReference type="GO" id="GO:0005524">
    <property type="term" value="F:ATP binding"/>
    <property type="evidence" value="ECO:0007669"/>
    <property type="project" value="UniProtKB-KW"/>
</dbReference>
<dbReference type="CDD" id="cd14014">
    <property type="entry name" value="STKc_PknB_like"/>
    <property type="match status" value="1"/>
</dbReference>
<evidence type="ECO:0000313" key="7">
    <source>
        <dbReference type="EMBL" id="BBM87341.1"/>
    </source>
</evidence>
<evidence type="ECO:0000256" key="5">
    <source>
        <dbReference type="SAM" id="Coils"/>
    </source>
</evidence>
<dbReference type="PANTHER" id="PTHR24348">
    <property type="entry name" value="SERINE/THREONINE-PROTEIN KINASE UNC-51-RELATED"/>
    <property type="match status" value="1"/>
</dbReference>
<dbReference type="PANTHER" id="PTHR24348:SF22">
    <property type="entry name" value="NON-SPECIFIC SERINE_THREONINE PROTEIN KINASE"/>
    <property type="match status" value="1"/>
</dbReference>
<dbReference type="Proteomes" id="UP000326354">
    <property type="component" value="Chromosome"/>
</dbReference>
<dbReference type="GO" id="GO:0005776">
    <property type="term" value="C:autophagosome"/>
    <property type="evidence" value="ECO:0007669"/>
    <property type="project" value="TreeGrafter"/>
</dbReference>
<dbReference type="PROSITE" id="PS00109">
    <property type="entry name" value="PROTEIN_KINASE_TYR"/>
    <property type="match status" value="1"/>
</dbReference>
<gene>
    <name evidence="7" type="ORF">UABAM_05750</name>
</gene>
<reference evidence="7 8" key="1">
    <citation type="submission" date="2019-08" db="EMBL/GenBank/DDBJ databases">
        <title>Complete genome sequence of Candidatus Uab amorphum.</title>
        <authorList>
            <person name="Shiratori T."/>
            <person name="Suzuki S."/>
            <person name="Kakizawa Y."/>
            <person name="Ishida K."/>
        </authorList>
    </citation>
    <scope>NUCLEOTIDE SEQUENCE [LARGE SCALE GENOMIC DNA]</scope>
    <source>
        <strain evidence="7 8">SRT547</strain>
    </source>
</reference>
<feature type="coiled-coil region" evidence="5">
    <location>
        <begin position="289"/>
        <end position="344"/>
    </location>
</feature>
<dbReference type="InterPro" id="IPR000719">
    <property type="entry name" value="Prot_kinase_dom"/>
</dbReference>
<dbReference type="GO" id="GO:0004674">
    <property type="term" value="F:protein serine/threonine kinase activity"/>
    <property type="evidence" value="ECO:0007669"/>
    <property type="project" value="InterPro"/>
</dbReference>
<keyword evidence="3 7" id="KW-0418">Kinase</keyword>
<keyword evidence="8" id="KW-1185">Reference proteome</keyword>
<dbReference type="KEGG" id="uam:UABAM_05750"/>
<dbReference type="GO" id="GO:0005829">
    <property type="term" value="C:cytosol"/>
    <property type="evidence" value="ECO:0007669"/>
    <property type="project" value="TreeGrafter"/>
</dbReference>
<dbReference type="PROSITE" id="PS50011">
    <property type="entry name" value="PROTEIN_KINASE_DOM"/>
    <property type="match status" value="1"/>
</dbReference>
<accession>A0A5S9ITZ2</accession>
<dbReference type="AlphaFoldDB" id="A0A5S9ITZ2"/>
<dbReference type="InterPro" id="IPR045269">
    <property type="entry name" value="Atg1-like"/>
</dbReference>
<dbReference type="Gene3D" id="1.10.510.10">
    <property type="entry name" value="Transferase(Phosphotransferase) domain 1"/>
    <property type="match status" value="1"/>
</dbReference>
<keyword evidence="2" id="KW-0547">Nucleotide-binding</keyword>
<dbReference type="OrthoDB" id="1022767at2"/>
<dbReference type="Pfam" id="PF00069">
    <property type="entry name" value="Pkinase"/>
    <property type="match status" value="1"/>
</dbReference>
<dbReference type="GO" id="GO:0000407">
    <property type="term" value="C:phagophore assembly site"/>
    <property type="evidence" value="ECO:0007669"/>
    <property type="project" value="TreeGrafter"/>
</dbReference>
<evidence type="ECO:0000256" key="4">
    <source>
        <dbReference type="ARBA" id="ARBA00022840"/>
    </source>
</evidence>
<name>A0A5S9ITZ2_UABAM</name>
<keyword evidence="4" id="KW-0067">ATP-binding</keyword>
<proteinExistence type="predicted"/>
<protein>
    <submittedName>
        <fullName evidence="7">Protein kinase</fullName>
    </submittedName>
</protein>
<dbReference type="EMBL" id="AP019860">
    <property type="protein sequence ID" value="BBM87341.1"/>
    <property type="molecule type" value="Genomic_DNA"/>
</dbReference>
<dbReference type="InterPro" id="IPR008266">
    <property type="entry name" value="Tyr_kinase_AS"/>
</dbReference>
<evidence type="ECO:0000256" key="3">
    <source>
        <dbReference type="ARBA" id="ARBA00022777"/>
    </source>
</evidence>
<feature type="domain" description="Protein kinase" evidence="6">
    <location>
        <begin position="13"/>
        <end position="267"/>
    </location>
</feature>
<dbReference type="RefSeq" id="WP_151971365.1">
    <property type="nucleotide sequence ID" value="NZ_AP019860.1"/>
</dbReference>
<keyword evidence="5" id="KW-0175">Coiled coil</keyword>
<evidence type="ECO:0000259" key="6">
    <source>
        <dbReference type="PROSITE" id="PS50011"/>
    </source>
</evidence>
<dbReference type="GO" id="GO:0016020">
    <property type="term" value="C:membrane"/>
    <property type="evidence" value="ECO:0007669"/>
    <property type="project" value="TreeGrafter"/>
</dbReference>
<sequence length="348" mass="39988">MTAKELAFIPKQFDIQKVIKSHKYYKILFAKNQDIQQFVFIKALTLDGAQDIFITNEFRRECRIAKKMSSFAHPCIPRILYVEHGMGPRFYIMEGTAGSTLEEYMTQHKIPQEIATRITLQIAQGLDALYTQFEIIHRDLSPDNIYLTRDLQPKICNLQSIKNADVTTITSHGGVKGSMLFTAPEICSEHFDYSIQSDMYSLGLIFLYMLQNKLPIESVEDIFDFDVTQLSLEEYSAQPILLKMLHKNPNERFANYAELINELQPIYNTYTPATVTTSGPQTDVADARLSMWEAKLDNIAKKLAILEQKQENLTQALNVTLTGMNNKITQLEAENQRIKQYLSQMFNK</sequence>
<dbReference type="SUPFAM" id="SSF56112">
    <property type="entry name" value="Protein kinase-like (PK-like)"/>
    <property type="match status" value="1"/>
</dbReference>
<evidence type="ECO:0000256" key="2">
    <source>
        <dbReference type="ARBA" id="ARBA00022741"/>
    </source>
</evidence>
<keyword evidence="1" id="KW-0808">Transferase</keyword>
<evidence type="ECO:0000256" key="1">
    <source>
        <dbReference type="ARBA" id="ARBA00022679"/>
    </source>
</evidence>
<organism evidence="7 8">
    <name type="scientific">Uabimicrobium amorphum</name>
    <dbReference type="NCBI Taxonomy" id="2596890"/>
    <lineage>
        <taxon>Bacteria</taxon>
        <taxon>Pseudomonadati</taxon>
        <taxon>Planctomycetota</taxon>
        <taxon>Candidatus Uabimicrobiia</taxon>
        <taxon>Candidatus Uabimicrobiales</taxon>
        <taxon>Candidatus Uabimicrobiaceae</taxon>
        <taxon>Candidatus Uabimicrobium</taxon>
    </lineage>
</organism>